<evidence type="ECO:0008006" key="4">
    <source>
        <dbReference type="Google" id="ProtNLM"/>
    </source>
</evidence>
<evidence type="ECO:0000313" key="2">
    <source>
        <dbReference type="EMBL" id="TNJ66241.1"/>
    </source>
</evidence>
<evidence type="ECO:0000313" key="3">
    <source>
        <dbReference type="Proteomes" id="UP000307943"/>
    </source>
</evidence>
<dbReference type="RefSeq" id="WP_139602293.1">
    <property type="nucleotide sequence ID" value="NZ_VDCQ01000012.1"/>
</dbReference>
<dbReference type="Proteomes" id="UP000307943">
    <property type="component" value="Unassembled WGS sequence"/>
</dbReference>
<protein>
    <recommendedName>
        <fullName evidence="4">Spore germination protein</fullName>
    </recommendedName>
</protein>
<organism evidence="2 3">
    <name type="scientific">Paenibacillus hemerocallicola</name>
    <dbReference type="NCBI Taxonomy" id="1172614"/>
    <lineage>
        <taxon>Bacteria</taxon>
        <taxon>Bacillati</taxon>
        <taxon>Bacillota</taxon>
        <taxon>Bacilli</taxon>
        <taxon>Bacillales</taxon>
        <taxon>Paenibacillaceae</taxon>
        <taxon>Paenibacillus</taxon>
    </lineage>
</organism>
<dbReference type="EMBL" id="VDCQ01000012">
    <property type="protein sequence ID" value="TNJ66241.1"/>
    <property type="molecule type" value="Genomic_DNA"/>
</dbReference>
<keyword evidence="3" id="KW-1185">Reference proteome</keyword>
<dbReference type="OrthoDB" id="2666601at2"/>
<sequence length="68" mass="7403">MVRIRFGTIKIDSLADSSSVNSGINIIIGRSSREETNEGMGSINGKDNRVEAGQHVMRTNRSPGREEA</sequence>
<comment type="caution">
    <text evidence="2">The sequence shown here is derived from an EMBL/GenBank/DDBJ whole genome shotgun (WGS) entry which is preliminary data.</text>
</comment>
<accession>A0A5C4TBG0</accession>
<evidence type="ECO:0000256" key="1">
    <source>
        <dbReference type="SAM" id="MobiDB-lite"/>
    </source>
</evidence>
<gene>
    <name evidence="2" type="ORF">FE784_11240</name>
</gene>
<proteinExistence type="predicted"/>
<dbReference type="AlphaFoldDB" id="A0A5C4TBG0"/>
<name>A0A5C4TBG0_9BACL</name>
<feature type="region of interest" description="Disordered" evidence="1">
    <location>
        <begin position="33"/>
        <end position="68"/>
    </location>
</feature>
<reference evidence="2 3" key="1">
    <citation type="submission" date="2019-05" db="EMBL/GenBank/DDBJ databases">
        <title>We sequenced the genome of Paenibacillus hemerocallicola KCTC 33185 for further insight into its adaptation and study the phylogeny of Paenibacillus.</title>
        <authorList>
            <person name="Narsing Rao M.P."/>
        </authorList>
    </citation>
    <scope>NUCLEOTIDE SEQUENCE [LARGE SCALE GENOMIC DNA]</scope>
    <source>
        <strain evidence="2 3">KCTC 33185</strain>
    </source>
</reference>